<dbReference type="SUPFAM" id="SSF47459">
    <property type="entry name" value="HLH, helix-loop-helix DNA-binding domain"/>
    <property type="match status" value="1"/>
</dbReference>
<dbReference type="SMART" id="SM00353">
    <property type="entry name" value="HLH"/>
    <property type="match status" value="1"/>
</dbReference>
<dbReference type="GO" id="GO:0000978">
    <property type="term" value="F:RNA polymerase II cis-regulatory region sequence-specific DNA binding"/>
    <property type="evidence" value="ECO:0007669"/>
    <property type="project" value="TreeGrafter"/>
</dbReference>
<comment type="subcellular location">
    <subcellularLocation>
        <location evidence="1">Nucleus</location>
    </subcellularLocation>
</comment>
<evidence type="ECO:0000256" key="5">
    <source>
        <dbReference type="ARBA" id="ARBA00023242"/>
    </source>
</evidence>
<evidence type="ECO:0000313" key="9">
    <source>
        <dbReference type="Proteomes" id="UP001194580"/>
    </source>
</evidence>
<dbReference type="InterPro" id="IPR011598">
    <property type="entry name" value="bHLH_dom"/>
</dbReference>
<evidence type="ECO:0000256" key="6">
    <source>
        <dbReference type="SAM" id="MobiDB-lite"/>
    </source>
</evidence>
<proteinExistence type="predicted"/>
<feature type="domain" description="BHLH" evidence="7">
    <location>
        <begin position="304"/>
        <end position="355"/>
    </location>
</feature>
<evidence type="ECO:0000256" key="1">
    <source>
        <dbReference type="ARBA" id="ARBA00004123"/>
    </source>
</evidence>
<protein>
    <recommendedName>
        <fullName evidence="7">BHLH domain-containing protein</fullName>
    </recommendedName>
</protein>
<feature type="compositionally biased region" description="Low complexity" evidence="6">
    <location>
        <begin position="65"/>
        <end position="78"/>
    </location>
</feature>
<dbReference type="PROSITE" id="PS50888">
    <property type="entry name" value="BHLH"/>
    <property type="match status" value="1"/>
</dbReference>
<dbReference type="PANTHER" id="PTHR15741:SF27">
    <property type="entry name" value="TRANSCRIPTION FACTOR AP-4"/>
    <property type="match status" value="1"/>
</dbReference>
<feature type="compositionally biased region" description="Low complexity" evidence="6">
    <location>
        <begin position="104"/>
        <end position="115"/>
    </location>
</feature>
<dbReference type="GO" id="GO:0046983">
    <property type="term" value="F:protein dimerization activity"/>
    <property type="evidence" value="ECO:0007669"/>
    <property type="project" value="InterPro"/>
</dbReference>
<dbReference type="AlphaFoldDB" id="A0AAD4D8D7"/>
<dbReference type="GO" id="GO:0000981">
    <property type="term" value="F:DNA-binding transcription factor activity, RNA polymerase II-specific"/>
    <property type="evidence" value="ECO:0007669"/>
    <property type="project" value="TreeGrafter"/>
</dbReference>
<feature type="compositionally biased region" description="Low complexity" evidence="6">
    <location>
        <begin position="275"/>
        <end position="290"/>
    </location>
</feature>
<reference evidence="8" key="1">
    <citation type="journal article" date="2020" name="Fungal Divers.">
        <title>Resolving the Mortierellaceae phylogeny through synthesis of multi-gene phylogenetics and phylogenomics.</title>
        <authorList>
            <person name="Vandepol N."/>
            <person name="Liber J."/>
            <person name="Desiro A."/>
            <person name="Na H."/>
            <person name="Kennedy M."/>
            <person name="Barry K."/>
            <person name="Grigoriev I.V."/>
            <person name="Miller A.N."/>
            <person name="O'Donnell K."/>
            <person name="Stajich J.E."/>
            <person name="Bonito G."/>
        </authorList>
    </citation>
    <scope>NUCLEOTIDE SEQUENCE</scope>
    <source>
        <strain evidence="8">NRRL 28262</strain>
    </source>
</reference>
<gene>
    <name evidence="8" type="ORF">BGZ95_000750</name>
</gene>
<dbReference type="Gene3D" id="4.10.280.10">
    <property type="entry name" value="Helix-loop-helix DNA-binding domain"/>
    <property type="match status" value="1"/>
</dbReference>
<feature type="region of interest" description="Disordered" evidence="6">
    <location>
        <begin position="159"/>
        <end position="296"/>
    </location>
</feature>
<name>A0AAD4D8D7_9FUNG</name>
<keyword evidence="3" id="KW-0238">DNA-binding</keyword>
<dbReference type="PANTHER" id="PTHR15741">
    <property type="entry name" value="BASIC HELIX-LOOP-HELIX ZIP TRANSCRIPTION FACTOR"/>
    <property type="match status" value="1"/>
</dbReference>
<evidence type="ECO:0000256" key="4">
    <source>
        <dbReference type="ARBA" id="ARBA00023163"/>
    </source>
</evidence>
<keyword evidence="2" id="KW-0805">Transcription regulation</keyword>
<dbReference type="InterPro" id="IPR036638">
    <property type="entry name" value="HLH_DNA-bd_sf"/>
</dbReference>
<keyword evidence="9" id="KW-1185">Reference proteome</keyword>
<feature type="compositionally biased region" description="Polar residues" evidence="6">
    <location>
        <begin position="259"/>
        <end position="273"/>
    </location>
</feature>
<evidence type="ECO:0000256" key="3">
    <source>
        <dbReference type="ARBA" id="ARBA00023125"/>
    </source>
</evidence>
<feature type="region of interest" description="Disordered" evidence="6">
    <location>
        <begin position="373"/>
        <end position="392"/>
    </location>
</feature>
<dbReference type="Proteomes" id="UP001194580">
    <property type="component" value="Unassembled WGS sequence"/>
</dbReference>
<feature type="region of interest" description="Disordered" evidence="6">
    <location>
        <begin position="65"/>
        <end position="117"/>
    </location>
</feature>
<comment type="caution">
    <text evidence="8">The sequence shown here is derived from an EMBL/GenBank/DDBJ whole genome shotgun (WGS) entry which is preliminary data.</text>
</comment>
<dbReference type="Pfam" id="PF00010">
    <property type="entry name" value="HLH"/>
    <property type="match status" value="1"/>
</dbReference>
<feature type="compositionally biased region" description="Polar residues" evidence="6">
    <location>
        <begin position="229"/>
        <end position="244"/>
    </location>
</feature>
<keyword evidence="4" id="KW-0804">Transcription</keyword>
<feature type="compositionally biased region" description="Basic and acidic residues" evidence="6">
    <location>
        <begin position="245"/>
        <end position="258"/>
    </location>
</feature>
<dbReference type="GO" id="GO:0005634">
    <property type="term" value="C:nucleus"/>
    <property type="evidence" value="ECO:0007669"/>
    <property type="project" value="UniProtKB-SubCell"/>
</dbReference>
<evidence type="ECO:0000259" key="7">
    <source>
        <dbReference type="PROSITE" id="PS50888"/>
    </source>
</evidence>
<sequence length="392" mass="42986">MNFPSLLSDHEQRAFSEFLNQLAQEDNTGQPKVDGLNGPNGVDPTLTQQQQQQLQLQLQHHLHLRQLQQQHQQQQQQQNGLPGLPRMQSAPSILPPPMGLDPSAQALQAAQAQQQRDWIQQISSNPLLAPGGVINPHAMSQAMLQNPLLMAQANAISQAMESDTDNTPAPPTKKAARRKGSMAKSMSMDSSTGLVVKSPHRSSRDGFDPLQGTPRKKGKSDSISKLGLSPSQQNALVNGNSNDSNHFKEESVEAESKQEAASPSPSIQQQHDSVSPAPSQAAQTPAPTKTGTKKPPHELLTEAEKKANHIASEQKRRQNIRVGFDSLVEIVPTLSDCHRSEAVILQKSVDYIHRLLNQKNELKSRVRELQTHLGDPVDDVDSGSDMEVEQYE</sequence>
<feature type="compositionally biased region" description="Acidic residues" evidence="6">
    <location>
        <begin position="376"/>
        <end position="392"/>
    </location>
</feature>
<feature type="region of interest" description="Disordered" evidence="6">
    <location>
        <begin position="27"/>
        <end position="49"/>
    </location>
</feature>
<organism evidence="8 9">
    <name type="scientific">Linnemannia exigua</name>
    <dbReference type="NCBI Taxonomy" id="604196"/>
    <lineage>
        <taxon>Eukaryota</taxon>
        <taxon>Fungi</taxon>
        <taxon>Fungi incertae sedis</taxon>
        <taxon>Mucoromycota</taxon>
        <taxon>Mortierellomycotina</taxon>
        <taxon>Mortierellomycetes</taxon>
        <taxon>Mortierellales</taxon>
        <taxon>Mortierellaceae</taxon>
        <taxon>Linnemannia</taxon>
    </lineage>
</organism>
<evidence type="ECO:0000313" key="8">
    <source>
        <dbReference type="EMBL" id="KAG0271441.1"/>
    </source>
</evidence>
<dbReference type="InterPro" id="IPR052207">
    <property type="entry name" value="Max-like/E-box_TFs"/>
</dbReference>
<dbReference type="EMBL" id="JAAAIL010001141">
    <property type="protein sequence ID" value="KAG0271441.1"/>
    <property type="molecule type" value="Genomic_DNA"/>
</dbReference>
<accession>A0AAD4D8D7</accession>
<evidence type="ECO:0000256" key="2">
    <source>
        <dbReference type="ARBA" id="ARBA00023015"/>
    </source>
</evidence>
<keyword evidence="5" id="KW-0539">Nucleus</keyword>